<gene>
    <name evidence="2" type="ORF">BSL78_07431</name>
</gene>
<keyword evidence="1" id="KW-0732">Signal</keyword>
<evidence type="ECO:0000313" key="2">
    <source>
        <dbReference type="EMBL" id="PIK55660.1"/>
    </source>
</evidence>
<dbReference type="Pfam" id="PF07801">
    <property type="entry name" value="DUF1647"/>
    <property type="match status" value="1"/>
</dbReference>
<name>A0A2G8L699_STIJA</name>
<evidence type="ECO:0000256" key="1">
    <source>
        <dbReference type="SAM" id="SignalP"/>
    </source>
</evidence>
<feature type="signal peptide" evidence="1">
    <location>
        <begin position="1"/>
        <end position="21"/>
    </location>
</feature>
<sequence length="327" mass="37318">MNKSLTLKLVALVFVSGLVSGLFFWQYSPEIIQSTVSVQVGNNYWFMPPPMTYSDIDVDVSVPSIDELYDRLVLITAFSDNHYNEAMGYIGTAQKYMPGKRIVVYDLGLSTKMQDEVKRLCNVELRMFNFSDYPQHVSDLNTYAWKAILINLALNEFGAVYYGDASIRFKKSLKVLLPGIEHHHGYMTNILNFNPTDPKFIHHYQLTVPEMFIKLGVDRDEYRDCINCAPHIQPGTQLIINSTTIQTKLMQPWLQCAMEKECIVPTGSNKGNHRQDASAITLLVYKNLFGEWTVEDNDTKKMQAAVTVRRDTDGFEHNPQYCVGAMI</sequence>
<dbReference type="PANTHER" id="PTHR31389">
    <property type="entry name" value="LD39211P"/>
    <property type="match status" value="1"/>
</dbReference>
<organism evidence="2 3">
    <name type="scientific">Stichopus japonicus</name>
    <name type="common">Sea cucumber</name>
    <dbReference type="NCBI Taxonomy" id="307972"/>
    <lineage>
        <taxon>Eukaryota</taxon>
        <taxon>Metazoa</taxon>
        <taxon>Echinodermata</taxon>
        <taxon>Eleutherozoa</taxon>
        <taxon>Echinozoa</taxon>
        <taxon>Holothuroidea</taxon>
        <taxon>Aspidochirotacea</taxon>
        <taxon>Aspidochirotida</taxon>
        <taxon>Stichopodidae</taxon>
        <taxon>Apostichopus</taxon>
    </lineage>
</organism>
<dbReference type="OrthoDB" id="10053392at2759"/>
<proteinExistence type="predicted"/>
<protein>
    <submittedName>
        <fullName evidence="2">Uncharacterized protein</fullName>
    </submittedName>
</protein>
<accession>A0A2G8L699</accession>
<comment type="caution">
    <text evidence="2">The sequence shown here is derived from an EMBL/GenBank/DDBJ whole genome shotgun (WGS) entry which is preliminary data.</text>
</comment>
<keyword evidence="3" id="KW-1185">Reference proteome</keyword>
<dbReference type="Proteomes" id="UP000230750">
    <property type="component" value="Unassembled WGS sequence"/>
</dbReference>
<dbReference type="PANTHER" id="PTHR31389:SF4">
    <property type="entry name" value="LD39211P"/>
    <property type="match status" value="1"/>
</dbReference>
<feature type="chain" id="PRO_5013668043" evidence="1">
    <location>
        <begin position="22"/>
        <end position="327"/>
    </location>
</feature>
<evidence type="ECO:0000313" key="3">
    <source>
        <dbReference type="Proteomes" id="UP000230750"/>
    </source>
</evidence>
<dbReference type="InterPro" id="IPR012444">
    <property type="entry name" value="DUF1647"/>
</dbReference>
<dbReference type="AlphaFoldDB" id="A0A2G8L699"/>
<dbReference type="EMBL" id="MRZV01000206">
    <property type="protein sequence ID" value="PIK55660.1"/>
    <property type="molecule type" value="Genomic_DNA"/>
</dbReference>
<reference evidence="2 3" key="1">
    <citation type="journal article" date="2017" name="PLoS Biol.">
        <title>The sea cucumber genome provides insights into morphological evolution and visceral regeneration.</title>
        <authorList>
            <person name="Zhang X."/>
            <person name="Sun L."/>
            <person name="Yuan J."/>
            <person name="Sun Y."/>
            <person name="Gao Y."/>
            <person name="Zhang L."/>
            <person name="Li S."/>
            <person name="Dai H."/>
            <person name="Hamel J.F."/>
            <person name="Liu C."/>
            <person name="Yu Y."/>
            <person name="Liu S."/>
            <person name="Lin W."/>
            <person name="Guo K."/>
            <person name="Jin S."/>
            <person name="Xu P."/>
            <person name="Storey K.B."/>
            <person name="Huan P."/>
            <person name="Zhang T."/>
            <person name="Zhou Y."/>
            <person name="Zhang J."/>
            <person name="Lin C."/>
            <person name="Li X."/>
            <person name="Xing L."/>
            <person name="Huo D."/>
            <person name="Sun M."/>
            <person name="Wang L."/>
            <person name="Mercier A."/>
            <person name="Li F."/>
            <person name="Yang H."/>
            <person name="Xiang J."/>
        </authorList>
    </citation>
    <scope>NUCLEOTIDE SEQUENCE [LARGE SCALE GENOMIC DNA]</scope>
    <source>
        <strain evidence="2">Shaxun</strain>
        <tissue evidence="2">Muscle</tissue>
    </source>
</reference>